<feature type="repeat" description="WD" evidence="3">
    <location>
        <begin position="431"/>
        <end position="461"/>
    </location>
</feature>
<feature type="repeat" description="WD" evidence="3">
    <location>
        <begin position="211"/>
        <end position="250"/>
    </location>
</feature>
<organism evidence="6 7">
    <name type="scientific">Gymnopus androsaceus JB14</name>
    <dbReference type="NCBI Taxonomy" id="1447944"/>
    <lineage>
        <taxon>Eukaryota</taxon>
        <taxon>Fungi</taxon>
        <taxon>Dikarya</taxon>
        <taxon>Basidiomycota</taxon>
        <taxon>Agaricomycotina</taxon>
        <taxon>Agaricomycetes</taxon>
        <taxon>Agaricomycetidae</taxon>
        <taxon>Agaricales</taxon>
        <taxon>Marasmiineae</taxon>
        <taxon>Omphalotaceae</taxon>
        <taxon>Gymnopus</taxon>
    </lineage>
</organism>
<dbReference type="InterPro" id="IPR015943">
    <property type="entry name" value="WD40/YVTN_repeat-like_dom_sf"/>
</dbReference>
<feature type="repeat" description="WD" evidence="3">
    <location>
        <begin position="281"/>
        <end position="308"/>
    </location>
</feature>
<dbReference type="InterPro" id="IPR001810">
    <property type="entry name" value="F-box_dom"/>
</dbReference>
<dbReference type="PROSITE" id="PS50294">
    <property type="entry name" value="WD_REPEATS_REGION"/>
    <property type="match status" value="3"/>
</dbReference>
<protein>
    <submittedName>
        <fullName evidence="6">WD40 repeat-like protein</fullName>
    </submittedName>
</protein>
<dbReference type="PANTHER" id="PTHR19848">
    <property type="entry name" value="WD40 REPEAT PROTEIN"/>
    <property type="match status" value="1"/>
</dbReference>
<proteinExistence type="predicted"/>
<dbReference type="PROSITE" id="PS50181">
    <property type="entry name" value="FBOX"/>
    <property type="match status" value="1"/>
</dbReference>
<dbReference type="Pfam" id="PF12937">
    <property type="entry name" value="F-box-like"/>
    <property type="match status" value="1"/>
</dbReference>
<dbReference type="PANTHER" id="PTHR19848:SF8">
    <property type="entry name" value="F-BOX AND WD REPEAT DOMAIN CONTAINING 7"/>
    <property type="match status" value="1"/>
</dbReference>
<dbReference type="Proteomes" id="UP000799118">
    <property type="component" value="Unassembled WGS sequence"/>
</dbReference>
<dbReference type="Gene3D" id="1.20.1280.50">
    <property type="match status" value="1"/>
</dbReference>
<evidence type="ECO:0000256" key="1">
    <source>
        <dbReference type="ARBA" id="ARBA00022574"/>
    </source>
</evidence>
<dbReference type="OrthoDB" id="190105at2759"/>
<sequence length="604" mass="67361">PQNHDTQLVEALNLPSLLNHFTSLPESLQSRYLLMLLRQSPLPVLRTIHSVLHPTFAGDFLSLLPPELVSHIFGFVTVPALGRACRVSKAWRKRIEGDMIIWRGVLMRTGLWFGDETEANFVKMLLKKRQNFIHQEGALPLADPYKVLFKSRYLTYTRWINNSSPKHISFPAHGHSVVTCLLFSQNRIISASDDHSIHVYSLTTGHLLHSLDGHEGGVWALAEHGNLLVSGSTDRTVRIWDLQNGRCLHVFGGHASTVRCLVIVKPEWITHSETGEREKWPKRTVVVTGSRDRTLRVWRLPKHDESREIESRVLQMPDQSDFPDPSLNPYHLHLLSGHSHTVRALAARGRTLVSGSYDSTVRVWDIPTGRLVHILNGHSQKVYSVVLDSTRSSEGWGYGSGGGPSGRAASSSMDGTIRLWSILTGECLHVLSGHTGVVGLLGFSPSFLVSAGVDNTLRIWDALLLTNSTHKSGDLLRSVMTGHTGPITCFQHDQWKVVSGSGKALKVWDLRHLNNVNAAPSNLLVDVGVPVRDLLTGITGVWQVAFEGRWCVSASKRDNVTVLDVWDFGKREAKRGSGWTWEDEEWVGEPSNGMYDHEDSELED</sequence>
<dbReference type="Pfam" id="PF00400">
    <property type="entry name" value="WD40"/>
    <property type="match status" value="7"/>
</dbReference>
<dbReference type="EMBL" id="ML770011">
    <property type="protein sequence ID" value="KAE9385238.1"/>
    <property type="molecule type" value="Genomic_DNA"/>
</dbReference>
<dbReference type="InterPro" id="IPR036322">
    <property type="entry name" value="WD40_repeat_dom_sf"/>
</dbReference>
<evidence type="ECO:0000313" key="6">
    <source>
        <dbReference type="EMBL" id="KAE9385238.1"/>
    </source>
</evidence>
<dbReference type="InterPro" id="IPR019775">
    <property type="entry name" value="WD40_repeat_CS"/>
</dbReference>
<gene>
    <name evidence="6" type="ORF">BT96DRAFT_740420</name>
</gene>
<dbReference type="Gene3D" id="2.130.10.10">
    <property type="entry name" value="YVTN repeat-like/Quinoprotein amine dehydrogenase"/>
    <property type="match status" value="1"/>
</dbReference>
<reference evidence="6" key="1">
    <citation type="journal article" date="2019" name="Environ. Microbiol.">
        <title>Fungal ecological strategies reflected in gene transcription - a case study of two litter decomposers.</title>
        <authorList>
            <person name="Barbi F."/>
            <person name="Kohler A."/>
            <person name="Barry K."/>
            <person name="Baskaran P."/>
            <person name="Daum C."/>
            <person name="Fauchery L."/>
            <person name="Ihrmark K."/>
            <person name="Kuo A."/>
            <person name="LaButti K."/>
            <person name="Lipzen A."/>
            <person name="Morin E."/>
            <person name="Grigoriev I.V."/>
            <person name="Henrissat B."/>
            <person name="Lindahl B."/>
            <person name="Martin F."/>
        </authorList>
    </citation>
    <scope>NUCLEOTIDE SEQUENCE</scope>
    <source>
        <strain evidence="6">JB14</strain>
    </source>
</reference>
<dbReference type="CDD" id="cd00200">
    <property type="entry name" value="WD40"/>
    <property type="match status" value="1"/>
</dbReference>
<name>A0A6A4GIB9_9AGAR</name>
<feature type="repeat" description="WD" evidence="3">
    <location>
        <begin position="335"/>
        <end position="374"/>
    </location>
</feature>
<evidence type="ECO:0000313" key="7">
    <source>
        <dbReference type="Proteomes" id="UP000799118"/>
    </source>
</evidence>
<feature type="region of interest" description="Disordered" evidence="4">
    <location>
        <begin position="582"/>
        <end position="604"/>
    </location>
</feature>
<dbReference type="InterPro" id="IPR001680">
    <property type="entry name" value="WD40_rpt"/>
</dbReference>
<feature type="repeat" description="WD" evidence="3">
    <location>
        <begin position="409"/>
        <end position="430"/>
    </location>
</feature>
<dbReference type="SMART" id="SM00320">
    <property type="entry name" value="WD40"/>
    <property type="match status" value="7"/>
</dbReference>
<evidence type="ECO:0000256" key="2">
    <source>
        <dbReference type="ARBA" id="ARBA00022737"/>
    </source>
</evidence>
<dbReference type="SUPFAM" id="SSF81383">
    <property type="entry name" value="F-box domain"/>
    <property type="match status" value="1"/>
</dbReference>
<feature type="non-terminal residue" evidence="6">
    <location>
        <position position="604"/>
    </location>
</feature>
<dbReference type="PROSITE" id="PS00678">
    <property type="entry name" value="WD_REPEATS_1"/>
    <property type="match status" value="2"/>
</dbReference>
<keyword evidence="7" id="KW-1185">Reference proteome</keyword>
<dbReference type="PRINTS" id="PR00320">
    <property type="entry name" value="GPROTEINBRPT"/>
</dbReference>
<dbReference type="AlphaFoldDB" id="A0A6A4GIB9"/>
<evidence type="ECO:0000259" key="5">
    <source>
        <dbReference type="PROSITE" id="PS50181"/>
    </source>
</evidence>
<dbReference type="InterPro" id="IPR020472">
    <property type="entry name" value="WD40_PAC1"/>
</dbReference>
<evidence type="ECO:0000256" key="3">
    <source>
        <dbReference type="PROSITE-ProRule" id="PRU00221"/>
    </source>
</evidence>
<evidence type="ECO:0000256" key="4">
    <source>
        <dbReference type="SAM" id="MobiDB-lite"/>
    </source>
</evidence>
<feature type="domain" description="F-box" evidence="5">
    <location>
        <begin position="58"/>
        <end position="105"/>
    </location>
</feature>
<dbReference type="SUPFAM" id="SSF50978">
    <property type="entry name" value="WD40 repeat-like"/>
    <property type="match status" value="1"/>
</dbReference>
<keyword evidence="1 3" id="KW-0853">WD repeat</keyword>
<feature type="non-terminal residue" evidence="6">
    <location>
        <position position="1"/>
    </location>
</feature>
<dbReference type="PROSITE" id="PS50082">
    <property type="entry name" value="WD_REPEATS_2"/>
    <property type="match status" value="5"/>
</dbReference>
<dbReference type="InterPro" id="IPR036047">
    <property type="entry name" value="F-box-like_dom_sf"/>
</dbReference>
<accession>A0A6A4GIB9</accession>
<keyword evidence="2" id="KW-0677">Repeat</keyword>